<keyword evidence="3" id="KW-1185">Reference proteome</keyword>
<evidence type="ECO:0000313" key="3">
    <source>
        <dbReference type="Proteomes" id="UP000821853"/>
    </source>
</evidence>
<reference evidence="2 3" key="1">
    <citation type="journal article" date="2020" name="Cell">
        <title>Large-Scale Comparative Analyses of Tick Genomes Elucidate Their Genetic Diversity and Vector Capacities.</title>
        <authorList>
            <consortium name="Tick Genome and Microbiome Consortium (TIGMIC)"/>
            <person name="Jia N."/>
            <person name="Wang J."/>
            <person name="Shi W."/>
            <person name="Du L."/>
            <person name="Sun Y."/>
            <person name="Zhan W."/>
            <person name="Jiang J.F."/>
            <person name="Wang Q."/>
            <person name="Zhang B."/>
            <person name="Ji P."/>
            <person name="Bell-Sakyi L."/>
            <person name="Cui X.M."/>
            <person name="Yuan T.T."/>
            <person name="Jiang B.G."/>
            <person name="Yang W.F."/>
            <person name="Lam T.T."/>
            <person name="Chang Q.C."/>
            <person name="Ding S.J."/>
            <person name="Wang X.J."/>
            <person name="Zhu J.G."/>
            <person name="Ruan X.D."/>
            <person name="Zhao L."/>
            <person name="Wei J.T."/>
            <person name="Ye R.Z."/>
            <person name="Que T.C."/>
            <person name="Du C.H."/>
            <person name="Zhou Y.H."/>
            <person name="Cheng J.X."/>
            <person name="Dai P.F."/>
            <person name="Guo W.B."/>
            <person name="Han X.H."/>
            <person name="Huang E.J."/>
            <person name="Li L.F."/>
            <person name="Wei W."/>
            <person name="Gao Y.C."/>
            <person name="Liu J.Z."/>
            <person name="Shao H.Z."/>
            <person name="Wang X."/>
            <person name="Wang C.C."/>
            <person name="Yang T.C."/>
            <person name="Huo Q.B."/>
            <person name="Li W."/>
            <person name="Chen H.Y."/>
            <person name="Chen S.E."/>
            <person name="Zhou L.G."/>
            <person name="Ni X.B."/>
            <person name="Tian J.H."/>
            <person name="Sheng Y."/>
            <person name="Liu T."/>
            <person name="Pan Y.S."/>
            <person name="Xia L.Y."/>
            <person name="Li J."/>
            <person name="Zhao F."/>
            <person name="Cao W.C."/>
        </authorList>
    </citation>
    <scope>NUCLEOTIDE SEQUENCE [LARGE SCALE GENOMIC DNA]</scope>
    <source>
        <strain evidence="2">HaeL-2018</strain>
    </source>
</reference>
<evidence type="ECO:0000313" key="2">
    <source>
        <dbReference type="EMBL" id="KAH9368280.1"/>
    </source>
</evidence>
<keyword evidence="1" id="KW-0472">Membrane</keyword>
<sequence>MRIVATAAFIPYPLIYGALADASCLLWEDKCGERGACWLYDLPKFRFTVHGVTAALLVLGCLLQAPIVHYSGRVTQFYDDYAAVENQSWTPTSVPLNALPEKEDSNDDSIA</sequence>
<protein>
    <recommendedName>
        <fullName evidence="4">Organic anion transporter</fullName>
    </recommendedName>
</protein>
<dbReference type="AlphaFoldDB" id="A0A9J6G0X0"/>
<dbReference type="PANTHER" id="PTHR11388">
    <property type="entry name" value="ORGANIC ANION TRANSPORTER"/>
    <property type="match status" value="1"/>
</dbReference>
<evidence type="ECO:0008006" key="4">
    <source>
        <dbReference type="Google" id="ProtNLM"/>
    </source>
</evidence>
<name>A0A9J6G0X0_HAELO</name>
<dbReference type="InterPro" id="IPR004156">
    <property type="entry name" value="OATP"/>
</dbReference>
<dbReference type="GO" id="GO:0043252">
    <property type="term" value="P:sodium-independent organic anion transport"/>
    <property type="evidence" value="ECO:0007669"/>
    <property type="project" value="TreeGrafter"/>
</dbReference>
<dbReference type="Pfam" id="PF03137">
    <property type="entry name" value="OATP"/>
    <property type="match status" value="1"/>
</dbReference>
<dbReference type="VEuPathDB" id="VectorBase:HLOH_063640"/>
<keyword evidence="1" id="KW-0812">Transmembrane</keyword>
<proteinExistence type="predicted"/>
<dbReference type="EMBL" id="JABSTR010000004">
    <property type="protein sequence ID" value="KAH9368280.1"/>
    <property type="molecule type" value="Genomic_DNA"/>
</dbReference>
<dbReference type="GO" id="GO:0015347">
    <property type="term" value="F:sodium-independent organic anion transmembrane transporter activity"/>
    <property type="evidence" value="ECO:0007669"/>
    <property type="project" value="TreeGrafter"/>
</dbReference>
<dbReference type="PANTHER" id="PTHR11388:SF76">
    <property type="entry name" value="SOLUTE CARRIER ORGANIC ANION TRANSPORTER FAMILY MEMBER"/>
    <property type="match status" value="1"/>
</dbReference>
<keyword evidence="1" id="KW-1133">Transmembrane helix</keyword>
<gene>
    <name evidence="2" type="ORF">HPB48_021226</name>
</gene>
<dbReference type="Proteomes" id="UP000821853">
    <property type="component" value="Chromosome 2"/>
</dbReference>
<dbReference type="GO" id="GO:0016323">
    <property type="term" value="C:basolateral plasma membrane"/>
    <property type="evidence" value="ECO:0007669"/>
    <property type="project" value="TreeGrafter"/>
</dbReference>
<accession>A0A9J6G0X0</accession>
<feature type="transmembrane region" description="Helical" evidence="1">
    <location>
        <begin position="44"/>
        <end position="63"/>
    </location>
</feature>
<evidence type="ECO:0000256" key="1">
    <source>
        <dbReference type="SAM" id="Phobius"/>
    </source>
</evidence>
<dbReference type="OMA" id="AVENQSW"/>
<dbReference type="OrthoDB" id="6435832at2759"/>
<comment type="caution">
    <text evidence="2">The sequence shown here is derived from an EMBL/GenBank/DDBJ whole genome shotgun (WGS) entry which is preliminary data.</text>
</comment>
<organism evidence="2 3">
    <name type="scientific">Haemaphysalis longicornis</name>
    <name type="common">Bush tick</name>
    <dbReference type="NCBI Taxonomy" id="44386"/>
    <lineage>
        <taxon>Eukaryota</taxon>
        <taxon>Metazoa</taxon>
        <taxon>Ecdysozoa</taxon>
        <taxon>Arthropoda</taxon>
        <taxon>Chelicerata</taxon>
        <taxon>Arachnida</taxon>
        <taxon>Acari</taxon>
        <taxon>Parasitiformes</taxon>
        <taxon>Ixodida</taxon>
        <taxon>Ixodoidea</taxon>
        <taxon>Ixodidae</taxon>
        <taxon>Haemaphysalinae</taxon>
        <taxon>Haemaphysalis</taxon>
    </lineage>
</organism>